<sequence length="43" mass="4758">RSLLREDALKSPQLSLVIGAPWEGTCSPQKSVSRIQSLLHLEL</sequence>
<comment type="caution">
    <text evidence="1">The sequence shown here is derived from an EMBL/GenBank/DDBJ whole genome shotgun (WGS) entry which is preliminary data.</text>
</comment>
<evidence type="ECO:0000313" key="1">
    <source>
        <dbReference type="EMBL" id="GAI52592.1"/>
    </source>
</evidence>
<gene>
    <name evidence="1" type="ORF">S06H3_58151</name>
</gene>
<dbReference type="EMBL" id="BARV01037615">
    <property type="protein sequence ID" value="GAI52592.1"/>
    <property type="molecule type" value="Genomic_DNA"/>
</dbReference>
<dbReference type="AlphaFoldDB" id="X1P8H3"/>
<organism evidence="1">
    <name type="scientific">marine sediment metagenome</name>
    <dbReference type="NCBI Taxonomy" id="412755"/>
    <lineage>
        <taxon>unclassified sequences</taxon>
        <taxon>metagenomes</taxon>
        <taxon>ecological metagenomes</taxon>
    </lineage>
</organism>
<proteinExistence type="predicted"/>
<name>X1P8H3_9ZZZZ</name>
<reference evidence="1" key="1">
    <citation type="journal article" date="2014" name="Front. Microbiol.">
        <title>High frequency of phylogenetically diverse reductive dehalogenase-homologous genes in deep subseafloor sedimentary metagenomes.</title>
        <authorList>
            <person name="Kawai M."/>
            <person name="Futagami T."/>
            <person name="Toyoda A."/>
            <person name="Takaki Y."/>
            <person name="Nishi S."/>
            <person name="Hori S."/>
            <person name="Arai W."/>
            <person name="Tsubouchi T."/>
            <person name="Morono Y."/>
            <person name="Uchiyama I."/>
            <person name="Ito T."/>
            <person name="Fujiyama A."/>
            <person name="Inagaki F."/>
            <person name="Takami H."/>
        </authorList>
    </citation>
    <scope>NUCLEOTIDE SEQUENCE</scope>
    <source>
        <strain evidence="1">Expedition CK06-06</strain>
    </source>
</reference>
<protein>
    <submittedName>
        <fullName evidence="1">Uncharacterized protein</fullName>
    </submittedName>
</protein>
<feature type="non-terminal residue" evidence="1">
    <location>
        <position position="1"/>
    </location>
</feature>
<accession>X1P8H3</accession>